<dbReference type="PANTHER" id="PTHR43884">
    <property type="entry name" value="ACYL-COA DEHYDROGENASE"/>
    <property type="match status" value="1"/>
</dbReference>
<comment type="similarity">
    <text evidence="2">Belongs to the acyl-CoA dehydrogenase family.</text>
</comment>
<accession>X0ZT05</accession>
<dbReference type="PANTHER" id="PTHR43884:SF12">
    <property type="entry name" value="ISOVALERYL-COA DEHYDROGENASE, MITOCHONDRIAL-RELATED"/>
    <property type="match status" value="1"/>
</dbReference>
<feature type="domain" description="Acyl-CoA oxidase/dehydrogenase middle" evidence="6">
    <location>
        <begin position="40"/>
        <end position="136"/>
    </location>
</feature>
<evidence type="ECO:0000259" key="5">
    <source>
        <dbReference type="Pfam" id="PF00441"/>
    </source>
</evidence>
<dbReference type="GO" id="GO:0050660">
    <property type="term" value="F:flavin adenine dinucleotide binding"/>
    <property type="evidence" value="ECO:0007669"/>
    <property type="project" value="InterPro"/>
</dbReference>
<gene>
    <name evidence="7" type="ORF">S01H4_05724</name>
</gene>
<name>X0ZT05_9ZZZZ</name>
<evidence type="ECO:0000256" key="3">
    <source>
        <dbReference type="ARBA" id="ARBA00022630"/>
    </source>
</evidence>
<reference evidence="7" key="1">
    <citation type="journal article" date="2014" name="Front. Microbiol.">
        <title>High frequency of phylogenetically diverse reductive dehalogenase-homologous genes in deep subseafloor sedimentary metagenomes.</title>
        <authorList>
            <person name="Kawai M."/>
            <person name="Futagami T."/>
            <person name="Toyoda A."/>
            <person name="Takaki Y."/>
            <person name="Nishi S."/>
            <person name="Hori S."/>
            <person name="Arai W."/>
            <person name="Tsubouchi T."/>
            <person name="Morono Y."/>
            <person name="Uchiyama I."/>
            <person name="Ito T."/>
            <person name="Fujiyama A."/>
            <person name="Inagaki F."/>
            <person name="Takami H."/>
        </authorList>
    </citation>
    <scope>NUCLEOTIDE SEQUENCE</scope>
    <source>
        <strain evidence="7">Expedition CK06-06</strain>
    </source>
</reference>
<dbReference type="Gene3D" id="1.20.140.10">
    <property type="entry name" value="Butyryl-CoA Dehydrogenase, subunit A, domain 3"/>
    <property type="match status" value="1"/>
</dbReference>
<dbReference type="Gene3D" id="2.40.110.10">
    <property type="entry name" value="Butyryl-CoA Dehydrogenase, subunit A, domain 2"/>
    <property type="match status" value="1"/>
</dbReference>
<evidence type="ECO:0000256" key="4">
    <source>
        <dbReference type="ARBA" id="ARBA00022827"/>
    </source>
</evidence>
<evidence type="ECO:0000313" key="7">
    <source>
        <dbReference type="EMBL" id="GAG72434.1"/>
    </source>
</evidence>
<evidence type="ECO:0000259" key="6">
    <source>
        <dbReference type="Pfam" id="PF02770"/>
    </source>
</evidence>
<dbReference type="Pfam" id="PF02770">
    <property type="entry name" value="Acyl-CoA_dh_M"/>
    <property type="match status" value="1"/>
</dbReference>
<comment type="cofactor">
    <cofactor evidence="1">
        <name>FAD</name>
        <dbReference type="ChEBI" id="CHEBI:57692"/>
    </cofactor>
</comment>
<dbReference type="InterPro" id="IPR006091">
    <property type="entry name" value="Acyl-CoA_Oxase/DH_mid-dom"/>
</dbReference>
<evidence type="ECO:0008006" key="8">
    <source>
        <dbReference type="Google" id="ProtNLM"/>
    </source>
</evidence>
<dbReference type="InterPro" id="IPR009100">
    <property type="entry name" value="AcylCoA_DH/oxidase_NM_dom_sf"/>
</dbReference>
<sequence>PALIPFLEIAQLYCHVILYGGSEEQKERFLGRLVKGDIGCYALTDEGSGSDPVSMTTTAKTVADGYEISGKKRIITFADISDLYAIFSKREEETNEVESISAFIVEKGTPGLILEKHLKMMGLKGHRSYNITLDKVKVPKENRIEKAGLRLALNVLNTTRISLAFGFVGLARAALEAVVDFAKNRIIRGKPISEHQAISFPIAELATEIDAARLLAYRAAVMDEKNARHRKETSMAKNYAGNIMIKSVDLASRILAGYGADTEYLVERYLRDAYSWVAAQGTREVQNLVISREIFR</sequence>
<dbReference type="SUPFAM" id="SSF47203">
    <property type="entry name" value="Acyl-CoA dehydrogenase C-terminal domain-like"/>
    <property type="match status" value="1"/>
</dbReference>
<comment type="caution">
    <text evidence="7">The sequence shown here is derived from an EMBL/GenBank/DDBJ whole genome shotgun (WGS) entry which is preliminary data.</text>
</comment>
<feature type="domain" description="Acyl-CoA dehydrogenase/oxidase C-terminal" evidence="5">
    <location>
        <begin position="147"/>
        <end position="294"/>
    </location>
</feature>
<dbReference type="InterPro" id="IPR037069">
    <property type="entry name" value="AcylCoA_DH/ox_N_sf"/>
</dbReference>
<feature type="non-terminal residue" evidence="7">
    <location>
        <position position="1"/>
    </location>
</feature>
<dbReference type="CDD" id="cd00567">
    <property type="entry name" value="ACAD"/>
    <property type="match status" value="1"/>
</dbReference>
<keyword evidence="3" id="KW-0285">Flavoprotein</keyword>
<dbReference type="Pfam" id="PF00441">
    <property type="entry name" value="Acyl-CoA_dh_1"/>
    <property type="match status" value="1"/>
</dbReference>
<dbReference type="InterPro" id="IPR009075">
    <property type="entry name" value="AcylCo_DH/oxidase_C"/>
</dbReference>
<dbReference type="Gene3D" id="1.10.540.10">
    <property type="entry name" value="Acyl-CoA dehydrogenase/oxidase, N-terminal domain"/>
    <property type="match status" value="1"/>
</dbReference>
<organism evidence="7">
    <name type="scientific">marine sediment metagenome</name>
    <dbReference type="NCBI Taxonomy" id="412755"/>
    <lineage>
        <taxon>unclassified sequences</taxon>
        <taxon>metagenomes</taxon>
        <taxon>ecological metagenomes</taxon>
    </lineage>
</organism>
<dbReference type="SUPFAM" id="SSF56645">
    <property type="entry name" value="Acyl-CoA dehydrogenase NM domain-like"/>
    <property type="match status" value="1"/>
</dbReference>
<dbReference type="InterPro" id="IPR036250">
    <property type="entry name" value="AcylCo_DH-like_C"/>
</dbReference>
<dbReference type="EMBL" id="BART01001688">
    <property type="protein sequence ID" value="GAG72434.1"/>
    <property type="molecule type" value="Genomic_DNA"/>
</dbReference>
<dbReference type="GO" id="GO:0003995">
    <property type="term" value="F:acyl-CoA dehydrogenase activity"/>
    <property type="evidence" value="ECO:0007669"/>
    <property type="project" value="TreeGrafter"/>
</dbReference>
<evidence type="ECO:0000256" key="1">
    <source>
        <dbReference type="ARBA" id="ARBA00001974"/>
    </source>
</evidence>
<evidence type="ECO:0000256" key="2">
    <source>
        <dbReference type="ARBA" id="ARBA00009347"/>
    </source>
</evidence>
<protein>
    <recommendedName>
        <fullName evidence="8">Acyl-CoA dehydrogenase/oxidase C-terminal domain-containing protein</fullName>
    </recommendedName>
</protein>
<dbReference type="AlphaFoldDB" id="X0ZT05"/>
<proteinExistence type="inferred from homology"/>
<keyword evidence="4" id="KW-0274">FAD</keyword>
<dbReference type="InterPro" id="IPR046373">
    <property type="entry name" value="Acyl-CoA_Oxase/DH_mid-dom_sf"/>
</dbReference>